<evidence type="ECO:0000256" key="1">
    <source>
        <dbReference type="ARBA" id="ARBA00004613"/>
    </source>
</evidence>
<dbReference type="EMBL" id="KC464550">
    <property type="protein sequence ID" value="AGI05201.1"/>
    <property type="molecule type" value="mRNA"/>
</dbReference>
<comment type="subcellular location">
    <subcellularLocation>
        <location evidence="1">Secreted</location>
    </subcellularLocation>
</comment>
<organism evidence="5">
    <name type="scientific">Osmia cornuta</name>
    <dbReference type="NCBI Taxonomy" id="185587"/>
    <lineage>
        <taxon>Eukaryota</taxon>
        <taxon>Metazoa</taxon>
        <taxon>Ecdysozoa</taxon>
        <taxon>Arthropoda</taxon>
        <taxon>Hexapoda</taxon>
        <taxon>Insecta</taxon>
        <taxon>Pterygota</taxon>
        <taxon>Neoptera</taxon>
        <taxon>Endopterygota</taxon>
        <taxon>Hymenoptera</taxon>
        <taxon>Apocrita</taxon>
        <taxon>Aculeata</taxon>
        <taxon>Apoidea</taxon>
        <taxon>Anthophila</taxon>
        <taxon>Megachilidae</taxon>
        <taxon>Megachilinae</taxon>
        <taxon>Osmia</taxon>
    </lineage>
</organism>
<evidence type="ECO:0000256" key="4">
    <source>
        <dbReference type="SAM" id="SignalP"/>
    </source>
</evidence>
<dbReference type="GO" id="GO:0005549">
    <property type="term" value="F:odorant binding"/>
    <property type="evidence" value="ECO:0007669"/>
    <property type="project" value="InterPro"/>
</dbReference>
<dbReference type="GO" id="GO:0005576">
    <property type="term" value="C:extracellular region"/>
    <property type="evidence" value="ECO:0007669"/>
    <property type="project" value="UniProtKB-SubCell"/>
</dbReference>
<accession>M4W9D6</accession>
<dbReference type="FunFam" id="1.10.238.20:FF:000001">
    <property type="entry name" value="General odorant-binding protein lush"/>
    <property type="match status" value="1"/>
</dbReference>
<dbReference type="GO" id="GO:0042048">
    <property type="term" value="P:olfactory behavior"/>
    <property type="evidence" value="ECO:0007669"/>
    <property type="project" value="TreeGrafter"/>
</dbReference>
<dbReference type="PANTHER" id="PTHR21364:SF2">
    <property type="entry name" value="GENERAL ODORANT-BINDING PROTEIN 19A"/>
    <property type="match status" value="1"/>
</dbReference>
<dbReference type="InterPro" id="IPR036728">
    <property type="entry name" value="PBP_GOBP_sf"/>
</dbReference>
<dbReference type="Pfam" id="PF01395">
    <property type="entry name" value="PBP_GOBP"/>
    <property type="match status" value="1"/>
</dbReference>
<feature type="signal peptide" evidence="4">
    <location>
        <begin position="1"/>
        <end position="22"/>
    </location>
</feature>
<keyword evidence="4" id="KW-0732">Signal</keyword>
<feature type="chain" id="PRO_5004060557" evidence="4">
    <location>
        <begin position="23"/>
        <end position="142"/>
    </location>
</feature>
<dbReference type="SUPFAM" id="SSF47565">
    <property type="entry name" value="Insect pheromone/odorant-binding proteins"/>
    <property type="match status" value="1"/>
</dbReference>
<dbReference type="GO" id="GO:0007608">
    <property type="term" value="P:sensory perception of smell"/>
    <property type="evidence" value="ECO:0007669"/>
    <property type="project" value="TreeGrafter"/>
</dbReference>
<dbReference type="AlphaFoldDB" id="M4W9D6"/>
<evidence type="ECO:0000256" key="2">
    <source>
        <dbReference type="ARBA" id="ARBA00008098"/>
    </source>
</evidence>
<evidence type="ECO:0000313" key="5">
    <source>
        <dbReference type="EMBL" id="AGI05201.1"/>
    </source>
</evidence>
<dbReference type="SMART" id="SM00708">
    <property type="entry name" value="PhBP"/>
    <property type="match status" value="1"/>
</dbReference>
<dbReference type="Gene3D" id="1.10.238.20">
    <property type="entry name" value="Pheromone/general odorant binding protein domain"/>
    <property type="match status" value="1"/>
</dbReference>
<dbReference type="PANTHER" id="PTHR21364">
    <property type="entry name" value="GENERAL ODORANT-BINDING PROTEIN 19A"/>
    <property type="match status" value="1"/>
</dbReference>
<dbReference type="InterPro" id="IPR006170">
    <property type="entry name" value="PBP/GOBP"/>
</dbReference>
<protein>
    <submittedName>
        <fullName evidence="5">Odorant-binding protein 2</fullName>
    </submittedName>
</protein>
<keyword evidence="3" id="KW-0964">Secreted</keyword>
<comment type="similarity">
    <text evidence="2">Belongs to the PBP/GOBP family.</text>
</comment>
<dbReference type="CDD" id="cd23992">
    <property type="entry name" value="PBP_GOBP"/>
    <property type="match status" value="1"/>
</dbReference>
<sequence length="142" mass="16562">MNTKQLLLTTMLMFVALEPVKSLTVEQMEKMAKGMRNVCLQKIHTTEAMVDGLRRGEFPEDENLKCYTHCIMKTMRSFKNGAIDFNMTMKQIDMSMPADMATRMKETVRKCSELEITGDPCHITFEYLKCMYRTDPETFFFP</sequence>
<dbReference type="GO" id="GO:0035275">
    <property type="term" value="F:dibutyl phthalate binding"/>
    <property type="evidence" value="ECO:0007669"/>
    <property type="project" value="TreeGrafter"/>
</dbReference>
<proteinExistence type="evidence at transcript level"/>
<evidence type="ECO:0000256" key="3">
    <source>
        <dbReference type="ARBA" id="ARBA00022525"/>
    </source>
</evidence>
<reference evidence="5" key="1">
    <citation type="journal article" date="2013" name="Cell. Mol. Life Sci.">
        <title>Odorant-binding proteins and olfactory coding in the solitary bee Osmia cornuta.</title>
        <authorList>
            <person name="Yin X.W."/>
            <person name="Iovinella I."/>
            <person name="Marangoni R."/>
            <person name="Cattonaro F."/>
            <person name="Flamini G."/>
            <person name="Sagona S."/>
            <person name="Zhang L."/>
            <person name="Pelosi P."/>
            <person name="Felicioli A."/>
        </authorList>
    </citation>
    <scope>NUCLEOTIDE SEQUENCE</scope>
    <source>
        <tissue evidence="5">Antennae</tissue>
    </source>
</reference>
<name>M4W9D6_9HYME</name>